<dbReference type="AlphaFoldDB" id="A0A9N8ZQX4"/>
<gene>
    <name evidence="1" type="ORF">CPELLU_LOCUS2595</name>
</gene>
<dbReference type="OrthoDB" id="2490904at2759"/>
<name>A0A9N8ZQX4_9GLOM</name>
<keyword evidence="2" id="KW-1185">Reference proteome</keyword>
<reference evidence="1" key="1">
    <citation type="submission" date="2021-06" db="EMBL/GenBank/DDBJ databases">
        <authorList>
            <person name="Kallberg Y."/>
            <person name="Tangrot J."/>
            <person name="Rosling A."/>
        </authorList>
    </citation>
    <scope>NUCLEOTIDE SEQUENCE</scope>
    <source>
        <strain evidence="1">FL966</strain>
    </source>
</reference>
<evidence type="ECO:0000313" key="1">
    <source>
        <dbReference type="EMBL" id="CAG8504092.1"/>
    </source>
</evidence>
<evidence type="ECO:0000313" key="2">
    <source>
        <dbReference type="Proteomes" id="UP000789759"/>
    </source>
</evidence>
<dbReference type="Proteomes" id="UP000789759">
    <property type="component" value="Unassembled WGS sequence"/>
</dbReference>
<dbReference type="EMBL" id="CAJVQA010001140">
    <property type="protein sequence ID" value="CAG8504092.1"/>
    <property type="molecule type" value="Genomic_DNA"/>
</dbReference>
<proteinExistence type="predicted"/>
<organism evidence="1 2">
    <name type="scientific">Cetraspora pellucida</name>
    <dbReference type="NCBI Taxonomy" id="1433469"/>
    <lineage>
        <taxon>Eukaryota</taxon>
        <taxon>Fungi</taxon>
        <taxon>Fungi incertae sedis</taxon>
        <taxon>Mucoromycota</taxon>
        <taxon>Glomeromycotina</taxon>
        <taxon>Glomeromycetes</taxon>
        <taxon>Diversisporales</taxon>
        <taxon>Gigasporaceae</taxon>
        <taxon>Cetraspora</taxon>
    </lineage>
</organism>
<sequence>MVQTGEFLASKISNIVDKIGSSKFIACITDNGIKVRSVDHVLKQANQIVQFFKRSYRANQLLCDNIKSMKLGGSSLEMYVKTRCASIFRTMSSIVRLKPVFDKILDENYDVISQQAIISLLNNDDDTFYTNCHRIAFIIQLIKEAIYNLEARTANLADCFLYSTYRTCLSSKKIESMAQIHSFYIFNLKNELHYYKKELSESELHDSALALTTYADMENNSIKPKQNKDVLKSAQLNNNKLAISLIVNFSHANFSRQSNAEELSYTTQSGNMEFNPVAIIKREFQFVNDDLL</sequence>
<accession>A0A9N8ZQX4</accession>
<protein>
    <submittedName>
        <fullName evidence="1">104_t:CDS:1</fullName>
    </submittedName>
</protein>
<comment type="caution">
    <text evidence="1">The sequence shown here is derived from an EMBL/GenBank/DDBJ whole genome shotgun (WGS) entry which is preliminary data.</text>
</comment>